<name>T1JZK2_TETUR</name>
<dbReference type="InterPro" id="IPR000120">
    <property type="entry name" value="Amidase"/>
</dbReference>
<keyword evidence="5" id="KW-0496">Mitochondrion</keyword>
<evidence type="ECO:0000313" key="7">
    <source>
        <dbReference type="EnsemblMetazoa" id="tetur03g04240.1"/>
    </source>
</evidence>
<keyword evidence="1 5" id="KW-0436">Ligase</keyword>
<evidence type="ECO:0000313" key="8">
    <source>
        <dbReference type="Proteomes" id="UP000015104"/>
    </source>
</evidence>
<dbReference type="EC" id="6.3.5.7" evidence="5"/>
<organism evidence="7 8">
    <name type="scientific">Tetranychus urticae</name>
    <name type="common">Two-spotted spider mite</name>
    <dbReference type="NCBI Taxonomy" id="32264"/>
    <lineage>
        <taxon>Eukaryota</taxon>
        <taxon>Metazoa</taxon>
        <taxon>Ecdysozoa</taxon>
        <taxon>Arthropoda</taxon>
        <taxon>Chelicerata</taxon>
        <taxon>Arachnida</taxon>
        <taxon>Acari</taxon>
        <taxon>Acariformes</taxon>
        <taxon>Trombidiformes</taxon>
        <taxon>Prostigmata</taxon>
        <taxon>Eleutherengona</taxon>
        <taxon>Raphignathae</taxon>
        <taxon>Tetranychoidea</taxon>
        <taxon>Tetranychidae</taxon>
        <taxon>Tetranychus</taxon>
    </lineage>
</organism>
<comment type="subunit">
    <text evidence="5">Subunit of the heterotrimeric GatCAB amidotransferase (AdT) complex, composed of A, B and C subunits.</text>
</comment>
<dbReference type="GO" id="GO:0050567">
    <property type="term" value="F:glutaminyl-tRNA synthase (glutamine-hydrolyzing) activity"/>
    <property type="evidence" value="ECO:0007669"/>
    <property type="project" value="UniProtKB-UniRule"/>
</dbReference>
<dbReference type="InterPro" id="IPR004412">
    <property type="entry name" value="GatA"/>
</dbReference>
<dbReference type="EMBL" id="CAEY01001120">
    <property type="status" value="NOT_ANNOTATED_CDS"/>
    <property type="molecule type" value="Genomic_DNA"/>
</dbReference>
<proteinExistence type="inferred from homology"/>
<keyword evidence="8" id="KW-1185">Reference proteome</keyword>
<evidence type="ECO:0000256" key="4">
    <source>
        <dbReference type="ARBA" id="ARBA00022917"/>
    </source>
</evidence>
<reference evidence="8" key="1">
    <citation type="submission" date="2011-08" db="EMBL/GenBank/DDBJ databases">
        <authorList>
            <person name="Rombauts S."/>
        </authorList>
    </citation>
    <scope>NUCLEOTIDE SEQUENCE</scope>
    <source>
        <strain evidence="8">London</strain>
    </source>
</reference>
<protein>
    <recommendedName>
        <fullName evidence="5">Glutamyl-tRNA(Gln) amidotransferase subunit A, mitochondrial</fullName>
        <shortName evidence="5">Glu-AdT subunit A</shortName>
        <ecNumber evidence="5">6.3.5.7</ecNumber>
    </recommendedName>
</protein>
<comment type="subcellular location">
    <subcellularLocation>
        <location evidence="5">Mitochondrion</location>
    </subcellularLocation>
</comment>
<feature type="active site" description="Acyl-ester intermediate" evidence="5">
    <location>
        <position position="208"/>
    </location>
</feature>
<reference evidence="7" key="2">
    <citation type="submission" date="2015-06" db="UniProtKB">
        <authorList>
            <consortium name="EnsemblMetazoa"/>
        </authorList>
    </citation>
    <scope>IDENTIFICATION</scope>
</reference>
<evidence type="ECO:0000256" key="1">
    <source>
        <dbReference type="ARBA" id="ARBA00022598"/>
    </source>
</evidence>
<evidence type="ECO:0000256" key="3">
    <source>
        <dbReference type="ARBA" id="ARBA00022840"/>
    </source>
</evidence>
<dbReference type="PANTHER" id="PTHR11895">
    <property type="entry name" value="TRANSAMIDASE"/>
    <property type="match status" value="1"/>
</dbReference>
<dbReference type="GO" id="GO:0032543">
    <property type="term" value="P:mitochondrial translation"/>
    <property type="evidence" value="ECO:0007669"/>
    <property type="project" value="UniProtKB-UniRule"/>
</dbReference>
<dbReference type="KEGG" id="tut:107359068"/>
<dbReference type="Proteomes" id="UP000015104">
    <property type="component" value="Unassembled WGS sequence"/>
</dbReference>
<dbReference type="OMA" id="QPASYCG"/>
<evidence type="ECO:0000256" key="2">
    <source>
        <dbReference type="ARBA" id="ARBA00022741"/>
    </source>
</evidence>
<dbReference type="HAMAP" id="MF_00120">
    <property type="entry name" value="GatA"/>
    <property type="match status" value="1"/>
</dbReference>
<keyword evidence="2 5" id="KW-0547">Nucleotide-binding</keyword>
<comment type="similarity">
    <text evidence="5">Belongs to the amidase family. GatA subfamily.</text>
</comment>
<dbReference type="GO" id="GO:0005739">
    <property type="term" value="C:mitochondrion"/>
    <property type="evidence" value="ECO:0007669"/>
    <property type="project" value="UniProtKB-SubCell"/>
</dbReference>
<dbReference type="InterPro" id="IPR036928">
    <property type="entry name" value="AS_sf"/>
</dbReference>
<dbReference type="STRING" id="32264.T1JZK2"/>
<dbReference type="InterPro" id="IPR023631">
    <property type="entry name" value="Amidase_dom"/>
</dbReference>
<keyword evidence="4 5" id="KW-0648">Protein biosynthesis</keyword>
<dbReference type="EnsemblMetazoa" id="tetur03g04240.1">
    <property type="protein sequence ID" value="tetur03g04240.1"/>
    <property type="gene ID" value="tetur03g04240"/>
</dbReference>
<dbReference type="Gene3D" id="3.90.1300.10">
    <property type="entry name" value="Amidase signature (AS) domain"/>
    <property type="match status" value="1"/>
</dbReference>
<dbReference type="GO" id="GO:0030956">
    <property type="term" value="C:glutamyl-tRNA(Gln) amidotransferase complex"/>
    <property type="evidence" value="ECO:0007669"/>
    <property type="project" value="UniProtKB-UniRule"/>
</dbReference>
<dbReference type="PANTHER" id="PTHR11895:SF7">
    <property type="entry name" value="GLUTAMYL-TRNA(GLN) AMIDOTRANSFERASE SUBUNIT A, MITOCHONDRIAL"/>
    <property type="match status" value="1"/>
</dbReference>
<feature type="domain" description="Amidase" evidence="6">
    <location>
        <begin position="179"/>
        <end position="526"/>
    </location>
</feature>
<feature type="active site" description="Charge relay system" evidence="5">
    <location>
        <position position="82"/>
    </location>
</feature>
<evidence type="ECO:0000259" key="6">
    <source>
        <dbReference type="Pfam" id="PF01425"/>
    </source>
</evidence>
<evidence type="ECO:0000256" key="5">
    <source>
        <dbReference type="HAMAP-Rule" id="MF_03150"/>
    </source>
</evidence>
<accession>T1JZK2</accession>
<sequence>MSISSNLLSSKISDIHRLLISGKLTPSQLCELCLKRVDQTKSLNSLITVTEENARSQAEKSSQRFASGKNLGVLDGIPIAVKDNFMTKDIKTTCASKMLENFIPPYSATVVDRLIGQNGALLVGKANLDEFAMGCGGVDSIFGPCVNPWHSSLPFESIDRNSDKVVHSNEKTNVPGEWYISGGSSGGSAVAVASGIVFAALASDTGGSTRNPASHCGIVGFKPSYGTLSRYGLVPLTHSLDTPSIMGRTVEDVELVFQSIHGWDVKDSTSSKSNSFKPLDDNFPVEQLTIGLPKEYLPDFMSPEILSLINSIVDLLTSKGISVVPVSLPHTPYSLPCYSVINCCDVASNFACYDGIEYGHRSANVFSSSTDNNNNEANKTGKLETASKPKTFEEFITCSRDEAFGDNVKGRILAGNYFLLKENYENFFLKALKVRRLICQDFDKIFNGPEKVDLLLTPVTLTSAFRYSDWVKRDATDKSSGEDYCTQPANMAGLPALSLPCSLSPSTNLPLGLQIVGPRFNDNIVLAFSKYLENLVSFPRLVYKE</sequence>
<dbReference type="AlphaFoldDB" id="T1JZK2"/>
<gene>
    <name evidence="7" type="primary">107359068</name>
</gene>
<dbReference type="GO" id="GO:0070681">
    <property type="term" value="P:glutaminyl-tRNAGln biosynthesis via transamidation"/>
    <property type="evidence" value="ECO:0007669"/>
    <property type="project" value="UniProtKB-UniRule"/>
</dbReference>
<comment type="catalytic activity">
    <reaction evidence="5">
        <text>L-glutamyl-tRNA(Gln) + L-glutamine + ATP + H2O = L-glutaminyl-tRNA(Gln) + L-glutamate + ADP + phosphate + H(+)</text>
        <dbReference type="Rhea" id="RHEA:17521"/>
        <dbReference type="Rhea" id="RHEA-COMP:9681"/>
        <dbReference type="Rhea" id="RHEA-COMP:9684"/>
        <dbReference type="ChEBI" id="CHEBI:15377"/>
        <dbReference type="ChEBI" id="CHEBI:15378"/>
        <dbReference type="ChEBI" id="CHEBI:29985"/>
        <dbReference type="ChEBI" id="CHEBI:30616"/>
        <dbReference type="ChEBI" id="CHEBI:43474"/>
        <dbReference type="ChEBI" id="CHEBI:58359"/>
        <dbReference type="ChEBI" id="CHEBI:78520"/>
        <dbReference type="ChEBI" id="CHEBI:78521"/>
        <dbReference type="ChEBI" id="CHEBI:456216"/>
        <dbReference type="EC" id="6.3.5.7"/>
    </reaction>
</comment>
<dbReference type="SUPFAM" id="SSF75304">
    <property type="entry name" value="Amidase signature (AS) enzymes"/>
    <property type="match status" value="1"/>
</dbReference>
<dbReference type="OrthoDB" id="421993at2759"/>
<keyword evidence="3 5" id="KW-0067">ATP-binding</keyword>
<dbReference type="HOGENOM" id="CLU_009600_7_6_1"/>
<dbReference type="GO" id="GO:0005524">
    <property type="term" value="F:ATP binding"/>
    <property type="evidence" value="ECO:0007669"/>
    <property type="project" value="UniProtKB-KW"/>
</dbReference>
<dbReference type="eggNOG" id="KOG1211">
    <property type="taxonomic scope" value="Eukaryota"/>
</dbReference>
<comment type="function">
    <text evidence="5">Allows the formation of correctly charged Gln-tRNA(Gln) through the transamidation of misacylated Glu-tRNA(Gln) in the mitochondria. The reaction takes place in the presence of glutamine and ATP through an activated gamma-phospho-Glu-tRNA(Gln).</text>
</comment>
<feature type="active site" description="Charge relay system" evidence="5">
    <location>
        <position position="184"/>
    </location>
</feature>
<feature type="domain" description="Amidase" evidence="6">
    <location>
        <begin position="29"/>
        <end position="152"/>
    </location>
</feature>
<dbReference type="Pfam" id="PF01425">
    <property type="entry name" value="Amidase"/>
    <property type="match status" value="2"/>
</dbReference>